<keyword evidence="3" id="KW-1185">Reference proteome</keyword>
<name>A0ABW1VEM4_9MICO</name>
<gene>
    <name evidence="2" type="ORF">ACFQB0_09490</name>
</gene>
<dbReference type="EMBL" id="JBHSTP010000002">
    <property type="protein sequence ID" value="MFC6356339.1"/>
    <property type="molecule type" value="Genomic_DNA"/>
</dbReference>
<evidence type="ECO:0000313" key="3">
    <source>
        <dbReference type="Proteomes" id="UP001596306"/>
    </source>
</evidence>
<feature type="transmembrane region" description="Helical" evidence="1">
    <location>
        <begin position="60"/>
        <end position="82"/>
    </location>
</feature>
<comment type="caution">
    <text evidence="2">The sequence shown here is derived from an EMBL/GenBank/DDBJ whole genome shotgun (WGS) entry which is preliminary data.</text>
</comment>
<evidence type="ECO:0000256" key="1">
    <source>
        <dbReference type="SAM" id="Phobius"/>
    </source>
</evidence>
<accession>A0ABW1VEM4</accession>
<protein>
    <submittedName>
        <fullName evidence="2">Uncharacterized protein</fullName>
    </submittedName>
</protein>
<keyword evidence="1" id="KW-1133">Transmembrane helix</keyword>
<keyword evidence="1" id="KW-0812">Transmembrane</keyword>
<dbReference type="Proteomes" id="UP001596306">
    <property type="component" value="Unassembled WGS sequence"/>
</dbReference>
<organism evidence="2 3">
    <name type="scientific">Luethyella okanaganae</name>
    <dbReference type="NCBI Taxonomy" id="69372"/>
    <lineage>
        <taxon>Bacteria</taxon>
        <taxon>Bacillati</taxon>
        <taxon>Actinomycetota</taxon>
        <taxon>Actinomycetes</taxon>
        <taxon>Micrococcales</taxon>
        <taxon>Microbacteriaceae</taxon>
        <taxon>Luethyella</taxon>
    </lineage>
</organism>
<sequence length="344" mass="36665">MDDLERRIRAANPSTVRRDSPLTPRAFAELQELTGSAPSVETIPAETIPIAHPRPSRRRAFTLLGSTVAFAAAIAVVILVVLPFGGRGSVAHAATLDPLSSEPIGGDAAQLLEKFRMQLFGSDEAPPSGNQEIGWESWSLAIDNAPGGATTSVQPREISVSWSPAELSGTLTVVVGQEWDTTTGQRRVGSNVGEPAGTVIQDESFGPGAFPVAYPDEPPVVAAAMKDYLQAWMPGLDDGSNAAAYMRAASDLMQNRQLLPAQEAALIEVVSEQSGISVYGSVTDRLGREGVALQADFDEHFRQLLIFAPSSGRIIAAERIYLGGLNSYDVPSPSVTEYLAWRRP</sequence>
<keyword evidence="1" id="KW-0472">Membrane</keyword>
<reference evidence="3" key="1">
    <citation type="journal article" date="2019" name="Int. J. Syst. Evol. Microbiol.">
        <title>The Global Catalogue of Microorganisms (GCM) 10K type strain sequencing project: providing services to taxonomists for standard genome sequencing and annotation.</title>
        <authorList>
            <consortium name="The Broad Institute Genomics Platform"/>
            <consortium name="The Broad Institute Genome Sequencing Center for Infectious Disease"/>
            <person name="Wu L."/>
            <person name="Ma J."/>
        </authorList>
    </citation>
    <scope>NUCLEOTIDE SEQUENCE [LARGE SCALE GENOMIC DNA]</scope>
    <source>
        <strain evidence="3">CCUG 43304</strain>
    </source>
</reference>
<dbReference type="RefSeq" id="WP_386730614.1">
    <property type="nucleotide sequence ID" value="NZ_JBHSTP010000002.1"/>
</dbReference>
<evidence type="ECO:0000313" key="2">
    <source>
        <dbReference type="EMBL" id="MFC6356339.1"/>
    </source>
</evidence>
<proteinExistence type="predicted"/>